<dbReference type="GO" id="GO:0031267">
    <property type="term" value="F:small GTPase binding"/>
    <property type="evidence" value="ECO:0007669"/>
    <property type="project" value="TreeGrafter"/>
</dbReference>
<dbReference type="Gene3D" id="1.10.8.270">
    <property type="entry name" value="putative rabgap domain of human tbc1 domain family member 14 like domains"/>
    <property type="match status" value="1"/>
</dbReference>
<dbReference type="EMBL" id="CAJZBQ010000054">
    <property type="protein sequence ID" value="CAG9332301.1"/>
    <property type="molecule type" value="Genomic_DNA"/>
</dbReference>
<feature type="domain" description="Rab-GAP TBC" evidence="1">
    <location>
        <begin position="66"/>
        <end position="250"/>
    </location>
</feature>
<evidence type="ECO:0000313" key="3">
    <source>
        <dbReference type="Proteomes" id="UP001162131"/>
    </source>
</evidence>
<proteinExistence type="predicted"/>
<organism evidence="2 3">
    <name type="scientific">Blepharisma stoltei</name>
    <dbReference type="NCBI Taxonomy" id="1481888"/>
    <lineage>
        <taxon>Eukaryota</taxon>
        <taxon>Sar</taxon>
        <taxon>Alveolata</taxon>
        <taxon>Ciliophora</taxon>
        <taxon>Postciliodesmatophora</taxon>
        <taxon>Heterotrichea</taxon>
        <taxon>Heterotrichida</taxon>
        <taxon>Blepharismidae</taxon>
        <taxon>Blepharisma</taxon>
    </lineage>
</organism>
<comment type="caution">
    <text evidence="2">The sequence shown here is derived from an EMBL/GenBank/DDBJ whole genome shotgun (WGS) entry which is preliminary data.</text>
</comment>
<dbReference type="SMART" id="SM00164">
    <property type="entry name" value="TBC"/>
    <property type="match status" value="1"/>
</dbReference>
<protein>
    <recommendedName>
        <fullName evidence="1">Rab-GAP TBC domain-containing protein</fullName>
    </recommendedName>
</protein>
<dbReference type="Pfam" id="PF00566">
    <property type="entry name" value="RabGAP-TBC"/>
    <property type="match status" value="1"/>
</dbReference>
<gene>
    <name evidence="2" type="ORF">BSTOLATCC_MIC55751</name>
</gene>
<evidence type="ECO:0000313" key="2">
    <source>
        <dbReference type="EMBL" id="CAG9332301.1"/>
    </source>
</evidence>
<dbReference type="PANTHER" id="PTHR47219">
    <property type="entry name" value="RAB GTPASE-ACTIVATING PROTEIN 1-LIKE"/>
    <property type="match status" value="1"/>
</dbReference>
<dbReference type="SUPFAM" id="SSF47923">
    <property type="entry name" value="Ypt/Rab-GAP domain of gyp1p"/>
    <property type="match status" value="2"/>
</dbReference>
<dbReference type="InterPro" id="IPR035969">
    <property type="entry name" value="Rab-GAP_TBC_sf"/>
</dbReference>
<reference evidence="2" key="1">
    <citation type="submission" date="2021-09" db="EMBL/GenBank/DDBJ databases">
        <authorList>
            <consortium name="AG Swart"/>
            <person name="Singh M."/>
            <person name="Singh A."/>
            <person name="Seah K."/>
            <person name="Emmerich C."/>
        </authorList>
    </citation>
    <scope>NUCLEOTIDE SEQUENCE</scope>
    <source>
        <strain evidence="2">ATCC30299</strain>
    </source>
</reference>
<dbReference type="Gene3D" id="1.10.472.80">
    <property type="entry name" value="Ypt/Rab-GAP domain of gyp1p, domain 3"/>
    <property type="match status" value="1"/>
</dbReference>
<evidence type="ECO:0000259" key="1">
    <source>
        <dbReference type="PROSITE" id="PS50086"/>
    </source>
</evidence>
<dbReference type="Proteomes" id="UP001162131">
    <property type="component" value="Unassembled WGS sequence"/>
</dbReference>
<dbReference type="InterPro" id="IPR050302">
    <property type="entry name" value="Rab_GAP_TBC_domain"/>
</dbReference>
<dbReference type="GO" id="GO:0005096">
    <property type="term" value="F:GTPase activator activity"/>
    <property type="evidence" value="ECO:0007669"/>
    <property type="project" value="TreeGrafter"/>
</dbReference>
<accession>A0AAU9K547</accession>
<sequence>MEAASTIELTRVGLLPNVQYFLPPDPISEETNPLLLPLHCPQCSCNRKAKNLLKRTYTSLFPRKEISDSCVRAQKWCQTAGVSENSEALYIEILSNSIESEYSEQIERDIDRSFPDLYYFTLGEGKIALKRVLSSFSRFLPNIGYVQGMNYLVGTLLWHASEADTFWLLVNLMQNYKLYENYIENFPGLEKHCHIIDFLISNYQPKLYQHFLQYGLITQMYATDWCFTIFTCLLPINYSYFVLGKFFKSGWIYFYKLVLEILDRLEEQILGCDNIAKILASLKPYTTGKKHSKKFVKNLAKGGERLNWKKLAKQAQLREIDENVISCLDRNAENLHTAGL</sequence>
<dbReference type="PROSITE" id="PS50086">
    <property type="entry name" value="TBC_RABGAP"/>
    <property type="match status" value="1"/>
</dbReference>
<name>A0AAU9K547_9CILI</name>
<dbReference type="InterPro" id="IPR000195">
    <property type="entry name" value="Rab-GAP-TBC_dom"/>
</dbReference>
<dbReference type="AlphaFoldDB" id="A0AAU9K547"/>
<keyword evidence="3" id="KW-1185">Reference proteome</keyword>
<dbReference type="PANTHER" id="PTHR47219:SF9">
    <property type="entry name" value="GTPASE ACTIVATING PROTEIN AND CENTROSOME-ASSOCIATED, ISOFORM B"/>
    <property type="match status" value="1"/>
</dbReference>